<evidence type="ECO:0000313" key="4">
    <source>
        <dbReference type="Proteomes" id="UP001250214"/>
    </source>
</evidence>
<dbReference type="SUPFAM" id="SSF51695">
    <property type="entry name" value="PLC-like phosphodiesterases"/>
    <property type="match status" value="1"/>
</dbReference>
<proteinExistence type="predicted"/>
<organism evidence="3 4">
    <name type="scientific">Lipingzhangella rawalii</name>
    <dbReference type="NCBI Taxonomy" id="2055835"/>
    <lineage>
        <taxon>Bacteria</taxon>
        <taxon>Bacillati</taxon>
        <taxon>Actinomycetota</taxon>
        <taxon>Actinomycetes</taxon>
        <taxon>Streptosporangiales</taxon>
        <taxon>Nocardiopsidaceae</taxon>
        <taxon>Lipingzhangella</taxon>
    </lineage>
</organism>
<feature type="domain" description="GP-PDE" evidence="2">
    <location>
        <begin position="11"/>
        <end position="257"/>
    </location>
</feature>
<gene>
    <name evidence="3" type="ORF">RIF23_01555</name>
</gene>
<reference evidence="4" key="1">
    <citation type="submission" date="2023-07" db="EMBL/GenBank/DDBJ databases">
        <title>Novel species in the genus Lipingzhangella isolated from Sambhar Salt Lake.</title>
        <authorList>
            <person name="Jiya N."/>
            <person name="Kajale S."/>
            <person name="Sharma A."/>
        </authorList>
    </citation>
    <scope>NUCLEOTIDE SEQUENCE [LARGE SCALE GENOMIC DNA]</scope>
    <source>
        <strain evidence="4">LS1_29</strain>
    </source>
</reference>
<keyword evidence="4" id="KW-1185">Reference proteome</keyword>
<dbReference type="EMBL" id="JAVLVT010000001">
    <property type="protein sequence ID" value="MDS1268974.1"/>
    <property type="molecule type" value="Genomic_DNA"/>
</dbReference>
<dbReference type="CDD" id="cd08561">
    <property type="entry name" value="GDPD_cytoplasmic_ScUgpQ2_like"/>
    <property type="match status" value="1"/>
</dbReference>
<evidence type="ECO:0000256" key="1">
    <source>
        <dbReference type="SAM" id="MobiDB-lite"/>
    </source>
</evidence>
<accession>A0ABU2H283</accession>
<sequence>MTNHYLDIRPPIALAHRGGWLTDTEGPPGRDALLLENTLPAFRNAVELGYQYLETDIHASRDGVAMAFHDATLDRVTDRDGAIAELDYAEIRRARVGGRETVPSLEELLDAWPRVRLNIDIKDDRAVEPLARALRRTRSWRRVCVGSFSQARLERARRILDRPVCMSAGPVDVARIRVGAWSRALSLLVRRGVGCVQIPRHIRGFPLLTRDLIRTAHRHGMQVHVWTVNEASTMHRLLDAGVDGIVTDNTVALRRVLTERGQWPGTAVPSTHSTGRTNDGPP</sequence>
<dbReference type="Pfam" id="PF03009">
    <property type="entry name" value="GDPD"/>
    <property type="match status" value="1"/>
</dbReference>
<dbReference type="PANTHER" id="PTHR43805:SF1">
    <property type="entry name" value="GP-PDE DOMAIN-CONTAINING PROTEIN"/>
    <property type="match status" value="1"/>
</dbReference>
<dbReference type="PANTHER" id="PTHR43805">
    <property type="entry name" value="GLYCEROPHOSPHORYL DIESTER PHOSPHODIESTERASE"/>
    <property type="match status" value="1"/>
</dbReference>
<dbReference type="Gene3D" id="3.20.20.190">
    <property type="entry name" value="Phosphatidylinositol (PI) phosphodiesterase"/>
    <property type="match status" value="1"/>
</dbReference>
<dbReference type="InterPro" id="IPR017946">
    <property type="entry name" value="PLC-like_Pdiesterase_TIM-brl"/>
</dbReference>
<dbReference type="InterPro" id="IPR030395">
    <property type="entry name" value="GP_PDE_dom"/>
</dbReference>
<protein>
    <submittedName>
        <fullName evidence="3">Glycerophosphodiester phosphodiesterase</fullName>
    </submittedName>
</protein>
<feature type="compositionally biased region" description="Polar residues" evidence="1">
    <location>
        <begin position="268"/>
        <end position="282"/>
    </location>
</feature>
<dbReference type="Proteomes" id="UP001250214">
    <property type="component" value="Unassembled WGS sequence"/>
</dbReference>
<evidence type="ECO:0000313" key="3">
    <source>
        <dbReference type="EMBL" id="MDS1268974.1"/>
    </source>
</evidence>
<comment type="caution">
    <text evidence="3">The sequence shown here is derived from an EMBL/GenBank/DDBJ whole genome shotgun (WGS) entry which is preliminary data.</text>
</comment>
<dbReference type="RefSeq" id="WP_310910483.1">
    <property type="nucleotide sequence ID" value="NZ_JAVLVT010000001.1"/>
</dbReference>
<dbReference type="PROSITE" id="PS51704">
    <property type="entry name" value="GP_PDE"/>
    <property type="match status" value="1"/>
</dbReference>
<name>A0ABU2H283_9ACTN</name>
<evidence type="ECO:0000259" key="2">
    <source>
        <dbReference type="PROSITE" id="PS51704"/>
    </source>
</evidence>
<feature type="region of interest" description="Disordered" evidence="1">
    <location>
        <begin position="262"/>
        <end position="282"/>
    </location>
</feature>